<dbReference type="EMBL" id="MU842827">
    <property type="protein sequence ID" value="KAK2032862.1"/>
    <property type="molecule type" value="Genomic_DNA"/>
</dbReference>
<reference evidence="3" key="1">
    <citation type="submission" date="2021-06" db="EMBL/GenBank/DDBJ databases">
        <title>Comparative genomics, transcriptomics and evolutionary studies reveal genomic signatures of adaptation to plant cell wall in hemibiotrophic fungi.</title>
        <authorList>
            <consortium name="DOE Joint Genome Institute"/>
            <person name="Baroncelli R."/>
            <person name="Diaz J.F."/>
            <person name="Benocci T."/>
            <person name="Peng M."/>
            <person name="Battaglia E."/>
            <person name="Haridas S."/>
            <person name="Andreopoulos W."/>
            <person name="Labutti K."/>
            <person name="Pangilinan J."/>
            <person name="Floch G.L."/>
            <person name="Makela M.R."/>
            <person name="Henrissat B."/>
            <person name="Grigoriev I.V."/>
            <person name="Crouch J.A."/>
            <person name="De Vries R.P."/>
            <person name="Sukno S.A."/>
            <person name="Thon M.R."/>
        </authorList>
    </citation>
    <scope>NUCLEOTIDE SEQUENCE</scope>
    <source>
        <strain evidence="3">MAFF235873</strain>
    </source>
</reference>
<proteinExistence type="predicted"/>
<accession>A0AAD9M5V1</accession>
<keyword evidence="2" id="KW-0732">Signal</keyword>
<feature type="region of interest" description="Disordered" evidence="1">
    <location>
        <begin position="365"/>
        <end position="405"/>
    </location>
</feature>
<evidence type="ECO:0008006" key="5">
    <source>
        <dbReference type="Google" id="ProtNLM"/>
    </source>
</evidence>
<dbReference type="AlphaFoldDB" id="A0AAD9M5V1"/>
<evidence type="ECO:0000256" key="1">
    <source>
        <dbReference type="SAM" id="MobiDB-lite"/>
    </source>
</evidence>
<sequence>MHLKNIVAALVAFSSLAAAAPAQDSKAVVRREDPQQNKDQGQAKNNNDNKNNDQKNNSNNQKNNNNANKNNNKNNNNNGNGNLNIIQNIIAPNIIVVQENLAAIDQLQQQNEIALAALVQSQLALVTQLQTVKDNIRINHFKALFPQANTVIVTVTNLVDNRNQGQQNQGKPKREQQNQRYLVNQLLADNGAPGNQTLVMVTDPTPMQISTEQAASSQTNAFGAASVQLENAPAVGSGNSSNQAVGGGPNAALNAKSINLAAFDKSAPFGQIGQSVILPAGTLAPQLASTPDPASIILPGQQGLFVQNAATFISDCATSVAGGNQVLAGVATQLFSSFQQIASAQLAGLSGLSIYNANQAQTPSQAPAVPAQAQPAAAQPAAAQPAAAQPVAAQPPAQAVTQPQASAPPAQAVAAPAAAAVAAPAAAPASASQAASGSGVVIVGSTPGGSSAAQPQAAPAAAQAAA</sequence>
<feature type="compositionally biased region" description="Low complexity" evidence="1">
    <location>
        <begin position="37"/>
        <end position="79"/>
    </location>
</feature>
<feature type="chain" id="PRO_5042007828" description="Cas1p-like protein" evidence="2">
    <location>
        <begin position="20"/>
        <end position="466"/>
    </location>
</feature>
<organism evidence="3 4">
    <name type="scientific">Colletotrichum zoysiae</name>
    <dbReference type="NCBI Taxonomy" id="1216348"/>
    <lineage>
        <taxon>Eukaryota</taxon>
        <taxon>Fungi</taxon>
        <taxon>Dikarya</taxon>
        <taxon>Ascomycota</taxon>
        <taxon>Pezizomycotina</taxon>
        <taxon>Sordariomycetes</taxon>
        <taxon>Hypocreomycetidae</taxon>
        <taxon>Glomerellales</taxon>
        <taxon>Glomerellaceae</taxon>
        <taxon>Colletotrichum</taxon>
        <taxon>Colletotrichum graminicola species complex</taxon>
    </lineage>
</organism>
<keyword evidence="4" id="KW-1185">Reference proteome</keyword>
<dbReference type="Proteomes" id="UP001232148">
    <property type="component" value="Unassembled WGS sequence"/>
</dbReference>
<comment type="caution">
    <text evidence="3">The sequence shown here is derived from an EMBL/GenBank/DDBJ whole genome shotgun (WGS) entry which is preliminary data.</text>
</comment>
<feature type="compositionally biased region" description="Basic and acidic residues" evidence="1">
    <location>
        <begin position="27"/>
        <end position="36"/>
    </location>
</feature>
<protein>
    <recommendedName>
        <fullName evidence="5">Cas1p-like protein</fullName>
    </recommendedName>
</protein>
<evidence type="ECO:0000313" key="3">
    <source>
        <dbReference type="EMBL" id="KAK2032862.1"/>
    </source>
</evidence>
<feature type="region of interest" description="Disordered" evidence="1">
    <location>
        <begin position="21"/>
        <end position="79"/>
    </location>
</feature>
<evidence type="ECO:0000256" key="2">
    <source>
        <dbReference type="SAM" id="SignalP"/>
    </source>
</evidence>
<gene>
    <name evidence="3" type="ORF">LX32DRAFT_725648</name>
</gene>
<feature type="signal peptide" evidence="2">
    <location>
        <begin position="1"/>
        <end position="19"/>
    </location>
</feature>
<evidence type="ECO:0000313" key="4">
    <source>
        <dbReference type="Proteomes" id="UP001232148"/>
    </source>
</evidence>
<name>A0AAD9M5V1_9PEZI</name>
<feature type="region of interest" description="Disordered" evidence="1">
    <location>
        <begin position="437"/>
        <end position="466"/>
    </location>
</feature>
<feature type="compositionally biased region" description="Low complexity" evidence="1">
    <location>
        <begin position="452"/>
        <end position="466"/>
    </location>
</feature>